<keyword evidence="8" id="KW-0460">Magnesium</keyword>
<evidence type="ECO:0000259" key="18">
    <source>
        <dbReference type="PROSITE" id="PS51462"/>
    </source>
</evidence>
<dbReference type="GO" id="GO:0044716">
    <property type="term" value="F:8-oxo-GDP phosphatase activity"/>
    <property type="evidence" value="ECO:0007669"/>
    <property type="project" value="TreeGrafter"/>
</dbReference>
<evidence type="ECO:0000313" key="19">
    <source>
        <dbReference type="EMBL" id="ACT17044.1"/>
    </source>
</evidence>
<dbReference type="PROSITE" id="PS51462">
    <property type="entry name" value="NUDIX"/>
    <property type="match status" value="1"/>
</dbReference>
<evidence type="ECO:0000256" key="12">
    <source>
        <dbReference type="ARBA" id="ARBA00038905"/>
    </source>
</evidence>
<dbReference type="PANTHER" id="PTHR47707:SF1">
    <property type="entry name" value="NUDIX HYDROLASE FAMILY PROTEIN"/>
    <property type="match status" value="1"/>
</dbReference>
<dbReference type="Gene3D" id="3.90.79.10">
    <property type="entry name" value="Nucleoside Triphosphate Pyrophosphohydrolase"/>
    <property type="match status" value="1"/>
</dbReference>
<evidence type="ECO:0000256" key="16">
    <source>
        <dbReference type="ARBA" id="ARBA00042798"/>
    </source>
</evidence>
<sequence length="147" mass="16241">MSHTEEQRRHVHVACAVVERDGLVLSALRSASMNLPLKWEFPGGKIEPGEGREECLKREMVEEMGVEVEVGQALTPATHSYPTFDVTLYPYLCRIASGEITLYEHSEVRWLAPGGMLELEWADADLPIILEYQQMRGEAGGEAGAGG</sequence>
<dbReference type="GO" id="GO:0044715">
    <property type="term" value="F:8-oxo-dGDP phosphatase activity"/>
    <property type="evidence" value="ECO:0007669"/>
    <property type="project" value="TreeGrafter"/>
</dbReference>
<comment type="similarity">
    <text evidence="2 17">Belongs to the Nudix hydrolase family.</text>
</comment>
<protein>
    <recommendedName>
        <fullName evidence="13">8-oxo-dGTP diphosphatase</fullName>
        <ecNumber evidence="12">3.6.1.55</ecNumber>
    </recommendedName>
    <alternativeName>
        <fullName evidence="16">7,8-dihydro-8-oxoguanine-triphosphatase</fullName>
    </alternativeName>
    <alternativeName>
        <fullName evidence="15">Mutator protein MutT</fullName>
    </alternativeName>
    <alternativeName>
        <fullName evidence="14">dGTP pyrophosphohydrolase</fullName>
    </alternativeName>
</protein>
<keyword evidence="6" id="KW-0227">DNA damage</keyword>
<dbReference type="GO" id="GO:0008413">
    <property type="term" value="F:8-oxo-7,8-dihydroguanosine triphosphate pyrophosphatase activity"/>
    <property type="evidence" value="ECO:0007669"/>
    <property type="project" value="TreeGrafter"/>
</dbReference>
<dbReference type="PROSITE" id="PS00893">
    <property type="entry name" value="NUDIX_BOX"/>
    <property type="match status" value="1"/>
</dbReference>
<dbReference type="STRING" id="443144.GM21_0979"/>
<evidence type="ECO:0000256" key="3">
    <source>
        <dbReference type="ARBA" id="ARBA00022457"/>
    </source>
</evidence>
<dbReference type="PRINTS" id="PR00502">
    <property type="entry name" value="NUDIXFAMILY"/>
</dbReference>
<dbReference type="HOGENOM" id="CLU_037162_19_3_7"/>
<dbReference type="InterPro" id="IPR047127">
    <property type="entry name" value="MutT-like"/>
</dbReference>
<evidence type="ECO:0000256" key="8">
    <source>
        <dbReference type="ARBA" id="ARBA00022842"/>
    </source>
</evidence>
<dbReference type="CDD" id="cd03425">
    <property type="entry name" value="NUDIX_MutT_NudA_like"/>
    <property type="match status" value="1"/>
</dbReference>
<dbReference type="GO" id="GO:0006281">
    <property type="term" value="P:DNA repair"/>
    <property type="evidence" value="ECO:0007669"/>
    <property type="project" value="UniProtKB-KW"/>
</dbReference>
<name>C6E298_GEOSM</name>
<evidence type="ECO:0000256" key="14">
    <source>
        <dbReference type="ARBA" id="ARBA00041592"/>
    </source>
</evidence>
<dbReference type="AlphaFoldDB" id="C6E298"/>
<evidence type="ECO:0000256" key="1">
    <source>
        <dbReference type="ARBA" id="ARBA00001946"/>
    </source>
</evidence>
<keyword evidence="4" id="KW-0235">DNA replication</keyword>
<keyword evidence="7 17" id="KW-0378">Hydrolase</keyword>
<reference evidence="19" key="1">
    <citation type="submission" date="2009-07" db="EMBL/GenBank/DDBJ databases">
        <title>Complete sequence of Geobacter sp. M21.</title>
        <authorList>
            <consortium name="US DOE Joint Genome Institute"/>
            <person name="Lucas S."/>
            <person name="Copeland A."/>
            <person name="Lapidus A."/>
            <person name="Glavina del Rio T."/>
            <person name="Dalin E."/>
            <person name="Tice H."/>
            <person name="Bruce D."/>
            <person name="Goodwin L."/>
            <person name="Pitluck S."/>
            <person name="Saunders E."/>
            <person name="Brettin T."/>
            <person name="Detter J.C."/>
            <person name="Han C."/>
            <person name="Larimer F."/>
            <person name="Land M."/>
            <person name="Hauser L."/>
            <person name="Kyrpides N."/>
            <person name="Ovchinnikova G."/>
            <person name="Lovley D."/>
        </authorList>
    </citation>
    <scope>NUCLEOTIDE SEQUENCE [LARGE SCALE GENOMIC DNA]</scope>
    <source>
        <strain evidence="19">M21</strain>
    </source>
</reference>
<dbReference type="GO" id="GO:0006260">
    <property type="term" value="P:DNA replication"/>
    <property type="evidence" value="ECO:0007669"/>
    <property type="project" value="UniProtKB-KW"/>
</dbReference>
<evidence type="ECO:0000256" key="10">
    <source>
        <dbReference type="ARBA" id="ARBA00035861"/>
    </source>
</evidence>
<accession>C6E298</accession>
<dbReference type="OrthoDB" id="9810648at2"/>
<dbReference type="InterPro" id="IPR015797">
    <property type="entry name" value="NUDIX_hydrolase-like_dom_sf"/>
</dbReference>
<organism evidence="19">
    <name type="scientific">Geobacter sp. (strain M21)</name>
    <dbReference type="NCBI Taxonomy" id="443144"/>
    <lineage>
        <taxon>Bacteria</taxon>
        <taxon>Pseudomonadati</taxon>
        <taxon>Thermodesulfobacteriota</taxon>
        <taxon>Desulfuromonadia</taxon>
        <taxon>Geobacterales</taxon>
        <taxon>Geobacteraceae</taxon>
        <taxon>Geobacter</taxon>
    </lineage>
</organism>
<evidence type="ECO:0000256" key="6">
    <source>
        <dbReference type="ARBA" id="ARBA00022763"/>
    </source>
</evidence>
<evidence type="ECO:0000256" key="13">
    <source>
        <dbReference type="ARBA" id="ARBA00040794"/>
    </source>
</evidence>
<dbReference type="PANTHER" id="PTHR47707">
    <property type="entry name" value="8-OXO-DGTP DIPHOSPHATASE"/>
    <property type="match status" value="1"/>
</dbReference>
<dbReference type="KEGG" id="gem:GM21_0979"/>
<keyword evidence="9" id="KW-0234">DNA repair</keyword>
<evidence type="ECO:0000256" key="17">
    <source>
        <dbReference type="RuleBase" id="RU003476"/>
    </source>
</evidence>
<dbReference type="EMBL" id="CP001661">
    <property type="protein sequence ID" value="ACT17044.1"/>
    <property type="molecule type" value="Genomic_DNA"/>
</dbReference>
<dbReference type="GO" id="GO:0035539">
    <property type="term" value="F:8-oxo-7,8-dihydrodeoxyguanosine triphosphate pyrophosphatase activity"/>
    <property type="evidence" value="ECO:0007669"/>
    <property type="project" value="UniProtKB-EC"/>
</dbReference>
<evidence type="ECO:0000256" key="4">
    <source>
        <dbReference type="ARBA" id="ARBA00022705"/>
    </source>
</evidence>
<comment type="catalytic activity">
    <reaction evidence="10">
        <text>8-oxo-dGTP + H2O = 8-oxo-dGMP + diphosphate + H(+)</text>
        <dbReference type="Rhea" id="RHEA:31575"/>
        <dbReference type="ChEBI" id="CHEBI:15377"/>
        <dbReference type="ChEBI" id="CHEBI:15378"/>
        <dbReference type="ChEBI" id="CHEBI:33019"/>
        <dbReference type="ChEBI" id="CHEBI:63224"/>
        <dbReference type="ChEBI" id="CHEBI:77896"/>
        <dbReference type="EC" id="3.6.1.55"/>
    </reaction>
</comment>
<evidence type="ECO:0000256" key="2">
    <source>
        <dbReference type="ARBA" id="ARBA00005582"/>
    </source>
</evidence>
<proteinExistence type="inferred from homology"/>
<keyword evidence="3" id="KW-0515">Mutator protein</keyword>
<comment type="cofactor">
    <cofactor evidence="1">
        <name>Mg(2+)</name>
        <dbReference type="ChEBI" id="CHEBI:18420"/>
    </cofactor>
</comment>
<dbReference type="eggNOG" id="COG0494">
    <property type="taxonomic scope" value="Bacteria"/>
</dbReference>
<keyword evidence="5" id="KW-0479">Metal-binding</keyword>
<dbReference type="Pfam" id="PF00293">
    <property type="entry name" value="NUDIX"/>
    <property type="match status" value="1"/>
</dbReference>
<evidence type="ECO:0000256" key="11">
    <source>
        <dbReference type="ARBA" id="ARBA00036904"/>
    </source>
</evidence>
<evidence type="ECO:0000256" key="5">
    <source>
        <dbReference type="ARBA" id="ARBA00022723"/>
    </source>
</evidence>
<comment type="catalytic activity">
    <reaction evidence="11">
        <text>8-oxo-GTP + H2O = 8-oxo-GMP + diphosphate + H(+)</text>
        <dbReference type="Rhea" id="RHEA:67616"/>
        <dbReference type="ChEBI" id="CHEBI:15377"/>
        <dbReference type="ChEBI" id="CHEBI:15378"/>
        <dbReference type="ChEBI" id="CHEBI:33019"/>
        <dbReference type="ChEBI" id="CHEBI:143553"/>
        <dbReference type="ChEBI" id="CHEBI:145694"/>
    </reaction>
</comment>
<dbReference type="SUPFAM" id="SSF55811">
    <property type="entry name" value="Nudix"/>
    <property type="match status" value="1"/>
</dbReference>
<dbReference type="InterPro" id="IPR020084">
    <property type="entry name" value="NUDIX_hydrolase_CS"/>
</dbReference>
<dbReference type="InterPro" id="IPR000086">
    <property type="entry name" value="NUDIX_hydrolase_dom"/>
</dbReference>
<feature type="domain" description="Nudix hydrolase" evidence="18">
    <location>
        <begin position="8"/>
        <end position="137"/>
    </location>
</feature>
<gene>
    <name evidence="19" type="ordered locus">GM21_0979</name>
</gene>
<evidence type="ECO:0000256" key="15">
    <source>
        <dbReference type="ARBA" id="ARBA00041979"/>
    </source>
</evidence>
<dbReference type="GO" id="GO:0046872">
    <property type="term" value="F:metal ion binding"/>
    <property type="evidence" value="ECO:0007669"/>
    <property type="project" value="UniProtKB-KW"/>
</dbReference>
<dbReference type="InterPro" id="IPR020476">
    <property type="entry name" value="Nudix_hydrolase"/>
</dbReference>
<evidence type="ECO:0000256" key="7">
    <source>
        <dbReference type="ARBA" id="ARBA00022801"/>
    </source>
</evidence>
<evidence type="ECO:0000256" key="9">
    <source>
        <dbReference type="ARBA" id="ARBA00023204"/>
    </source>
</evidence>
<dbReference type="EC" id="3.6.1.55" evidence="12"/>